<evidence type="ECO:0000313" key="2">
    <source>
        <dbReference type="EMBL" id="MFC4804072.1"/>
    </source>
</evidence>
<accession>A0ABV9QIB3</accession>
<feature type="domain" description="Transglutaminase-like" evidence="1">
    <location>
        <begin position="207"/>
        <end position="264"/>
    </location>
</feature>
<comment type="caution">
    <text evidence="2">The sequence shown here is derived from an EMBL/GenBank/DDBJ whole genome shotgun (WGS) entry which is preliminary data.</text>
</comment>
<dbReference type="InterPro" id="IPR038765">
    <property type="entry name" value="Papain-like_cys_pep_sf"/>
</dbReference>
<dbReference type="InterPro" id="IPR052557">
    <property type="entry name" value="CAP/Cytokinesis_protein"/>
</dbReference>
<dbReference type="InterPro" id="IPR002931">
    <property type="entry name" value="Transglutaminase-like"/>
</dbReference>
<proteinExistence type="predicted"/>
<dbReference type="PANTHER" id="PTHR46333:SF2">
    <property type="entry name" value="CYTOKINESIS PROTEIN 3"/>
    <property type="match status" value="1"/>
</dbReference>
<name>A0ABV9QIB3_9FIRM</name>
<sequence>MKTRADQRMESRLFIKEERTMNRLVWKKGIALLVGFLVLGCDLSSAFGQDLSLRGEARRKGEKVHYITSEKELENFLTKKILNHEREFYTPIDYNYLGDSGISRVFDKLHDNPKVLDFYNGLDFGAARSSNKKYKFKTRVEYSVSKQDAQAVHNYINKWVENNITSGMTEEEKVRRIHDSIITNFEYKKGDRNKKVKGYVAHSSAAMVFGGGGVCQSYAILFDKMATRAGLQTRYITGTVHIGGEHAWNMVKIGSNWYHIDTTWDDPINNSDRIYYDYYLKGDEDMSKTHRWNRLKYAKAPVSYNLAQSVKKAAGGSDPKVAQIDQNREREEVSYLQPKGSELSDYAMPEDVRNGISSWTKAENTEEISAPTGSYENLILEIPLEEGGEEFVPDYDGELITGWCADED</sequence>
<dbReference type="SMART" id="SM00460">
    <property type="entry name" value="TGc"/>
    <property type="match status" value="1"/>
</dbReference>
<dbReference type="EMBL" id="JBHSHL010000013">
    <property type="protein sequence ID" value="MFC4804072.1"/>
    <property type="molecule type" value="Genomic_DNA"/>
</dbReference>
<gene>
    <name evidence="2" type="ORF">ACFO4R_03160</name>
</gene>
<dbReference type="Gene3D" id="3.10.620.30">
    <property type="match status" value="1"/>
</dbReference>
<evidence type="ECO:0000259" key="1">
    <source>
        <dbReference type="SMART" id="SM00460"/>
    </source>
</evidence>
<evidence type="ECO:0000313" key="3">
    <source>
        <dbReference type="Proteomes" id="UP001595916"/>
    </source>
</evidence>
<dbReference type="Pfam" id="PF01841">
    <property type="entry name" value="Transglut_core"/>
    <property type="match status" value="1"/>
</dbReference>
<dbReference type="PANTHER" id="PTHR46333">
    <property type="entry name" value="CYTOKINESIS PROTEIN 3"/>
    <property type="match status" value="1"/>
</dbReference>
<protein>
    <submittedName>
        <fullName evidence="2">Transglutaminase domain-containing protein</fullName>
    </submittedName>
</protein>
<dbReference type="RefSeq" id="WP_379787558.1">
    <property type="nucleotide sequence ID" value="NZ_JBHSHL010000013.1"/>
</dbReference>
<organism evidence="2 3">
    <name type="scientific">Filifactor villosus</name>
    <dbReference type="NCBI Taxonomy" id="29374"/>
    <lineage>
        <taxon>Bacteria</taxon>
        <taxon>Bacillati</taxon>
        <taxon>Bacillota</taxon>
        <taxon>Clostridia</taxon>
        <taxon>Peptostreptococcales</taxon>
        <taxon>Filifactoraceae</taxon>
        <taxon>Filifactor</taxon>
    </lineage>
</organism>
<dbReference type="SUPFAM" id="SSF54001">
    <property type="entry name" value="Cysteine proteinases"/>
    <property type="match status" value="1"/>
</dbReference>
<keyword evidence="3" id="KW-1185">Reference proteome</keyword>
<reference evidence="3" key="1">
    <citation type="journal article" date="2019" name="Int. J. Syst. Evol. Microbiol.">
        <title>The Global Catalogue of Microorganisms (GCM) 10K type strain sequencing project: providing services to taxonomists for standard genome sequencing and annotation.</title>
        <authorList>
            <consortium name="The Broad Institute Genomics Platform"/>
            <consortium name="The Broad Institute Genome Sequencing Center for Infectious Disease"/>
            <person name="Wu L."/>
            <person name="Ma J."/>
        </authorList>
    </citation>
    <scope>NUCLEOTIDE SEQUENCE [LARGE SCALE GENOMIC DNA]</scope>
    <source>
        <strain evidence="3">CCUG 46385</strain>
    </source>
</reference>
<dbReference type="Proteomes" id="UP001595916">
    <property type="component" value="Unassembled WGS sequence"/>
</dbReference>